<comment type="caution">
    <text evidence="10">The sequence shown here is derived from an EMBL/GenBank/DDBJ whole genome shotgun (WGS) entry which is preliminary data.</text>
</comment>
<comment type="subcellular location">
    <subcellularLocation>
        <location evidence="5 6">Cytoplasm</location>
    </subcellularLocation>
</comment>
<dbReference type="InterPro" id="IPR003753">
    <property type="entry name" value="Exonuc_VII_L"/>
</dbReference>
<dbReference type="EC" id="3.1.11.6" evidence="5"/>
<evidence type="ECO:0000256" key="4">
    <source>
        <dbReference type="ARBA" id="ARBA00022839"/>
    </source>
</evidence>
<dbReference type="HAMAP" id="MF_00378">
    <property type="entry name" value="Exonuc_7_L"/>
    <property type="match status" value="1"/>
</dbReference>
<feature type="coiled-coil region" evidence="7">
    <location>
        <begin position="271"/>
        <end position="336"/>
    </location>
</feature>
<evidence type="ECO:0000259" key="8">
    <source>
        <dbReference type="Pfam" id="PF02601"/>
    </source>
</evidence>
<comment type="similarity">
    <text evidence="5 6">Belongs to the XseA family.</text>
</comment>
<dbReference type="GO" id="GO:0009318">
    <property type="term" value="C:exodeoxyribonuclease VII complex"/>
    <property type="evidence" value="ECO:0007669"/>
    <property type="project" value="UniProtKB-UniRule"/>
</dbReference>
<comment type="catalytic activity">
    <reaction evidence="5 6">
        <text>Exonucleolytic cleavage in either 5'- to 3'- or 3'- to 5'-direction to yield nucleoside 5'-phosphates.</text>
        <dbReference type="EC" id="3.1.11.6"/>
    </reaction>
</comment>
<evidence type="ECO:0000256" key="6">
    <source>
        <dbReference type="RuleBase" id="RU004355"/>
    </source>
</evidence>
<dbReference type="PANTHER" id="PTHR30008">
    <property type="entry name" value="EXODEOXYRIBONUCLEASE 7 LARGE SUBUNIT"/>
    <property type="match status" value="1"/>
</dbReference>
<dbReference type="CDD" id="cd04489">
    <property type="entry name" value="ExoVII_LU_OBF"/>
    <property type="match status" value="1"/>
</dbReference>
<dbReference type="OrthoDB" id="9802795at2"/>
<evidence type="ECO:0000313" key="10">
    <source>
        <dbReference type="EMBL" id="RDI97464.1"/>
    </source>
</evidence>
<keyword evidence="2 5" id="KW-0540">Nuclease</keyword>
<evidence type="ECO:0000256" key="5">
    <source>
        <dbReference type="HAMAP-Rule" id="MF_00378"/>
    </source>
</evidence>
<dbReference type="Pfam" id="PF02601">
    <property type="entry name" value="Exonuc_VII_L"/>
    <property type="match status" value="1"/>
</dbReference>
<protein>
    <recommendedName>
        <fullName evidence="5">Exodeoxyribonuclease 7 large subunit</fullName>
        <ecNumber evidence="5">3.1.11.6</ecNumber>
    </recommendedName>
    <alternativeName>
        <fullName evidence="5">Exodeoxyribonuclease VII large subunit</fullName>
        <shortName evidence="5">Exonuclease VII large subunit</shortName>
    </alternativeName>
</protein>
<dbReference type="Pfam" id="PF13742">
    <property type="entry name" value="tRNA_anti_2"/>
    <property type="match status" value="1"/>
</dbReference>
<dbReference type="GO" id="GO:0006308">
    <property type="term" value="P:DNA catabolic process"/>
    <property type="evidence" value="ECO:0007669"/>
    <property type="project" value="UniProtKB-UniRule"/>
</dbReference>
<keyword evidence="11" id="KW-1185">Reference proteome</keyword>
<dbReference type="GO" id="GO:0008855">
    <property type="term" value="F:exodeoxyribonuclease VII activity"/>
    <property type="evidence" value="ECO:0007669"/>
    <property type="project" value="UniProtKB-UniRule"/>
</dbReference>
<keyword evidence="4 5" id="KW-0269">Exonuclease</keyword>
<organism evidence="10 11">
    <name type="scientific">Dyella solisilvae</name>
    <dbReference type="NCBI Taxonomy" id="1920168"/>
    <lineage>
        <taxon>Bacteria</taxon>
        <taxon>Pseudomonadati</taxon>
        <taxon>Pseudomonadota</taxon>
        <taxon>Gammaproteobacteria</taxon>
        <taxon>Lysobacterales</taxon>
        <taxon>Rhodanobacteraceae</taxon>
        <taxon>Dyella</taxon>
    </lineage>
</organism>
<name>A0A370K4A5_9GAMM</name>
<proteinExistence type="inferred from homology"/>
<dbReference type="InterPro" id="IPR020579">
    <property type="entry name" value="Exonuc_VII_lsu_C"/>
</dbReference>
<gene>
    <name evidence="5" type="primary">xseA</name>
    <name evidence="10" type="ORF">DVT68_17130</name>
</gene>
<dbReference type="RefSeq" id="WP_114826332.1">
    <property type="nucleotide sequence ID" value="NZ_QQSY01000005.1"/>
</dbReference>
<evidence type="ECO:0000259" key="9">
    <source>
        <dbReference type="Pfam" id="PF13742"/>
    </source>
</evidence>
<feature type="domain" description="OB-fold nucleic acid binding" evidence="9">
    <location>
        <begin position="17"/>
        <end position="107"/>
    </location>
</feature>
<keyword evidence="3 5" id="KW-0378">Hydrolase</keyword>
<accession>A0A370K4A5</accession>
<evidence type="ECO:0000256" key="2">
    <source>
        <dbReference type="ARBA" id="ARBA00022722"/>
    </source>
</evidence>
<feature type="domain" description="Exonuclease VII large subunit C-terminal" evidence="8">
    <location>
        <begin position="130"/>
        <end position="442"/>
    </location>
</feature>
<keyword evidence="7" id="KW-0175">Coiled coil</keyword>
<comment type="function">
    <text evidence="5">Bidirectionally degrades single-stranded DNA into large acid-insoluble oligonucleotides, which are then degraded further into small acid-soluble oligonucleotides.</text>
</comment>
<evidence type="ECO:0000256" key="1">
    <source>
        <dbReference type="ARBA" id="ARBA00022490"/>
    </source>
</evidence>
<dbReference type="EMBL" id="QQSY01000005">
    <property type="protein sequence ID" value="RDI97464.1"/>
    <property type="molecule type" value="Genomic_DNA"/>
</dbReference>
<evidence type="ECO:0000256" key="3">
    <source>
        <dbReference type="ARBA" id="ARBA00022801"/>
    </source>
</evidence>
<evidence type="ECO:0000256" key="7">
    <source>
        <dbReference type="SAM" id="Coils"/>
    </source>
</evidence>
<dbReference type="PANTHER" id="PTHR30008:SF0">
    <property type="entry name" value="EXODEOXYRIBONUCLEASE 7 LARGE SUBUNIT"/>
    <property type="match status" value="1"/>
</dbReference>
<evidence type="ECO:0000313" key="11">
    <source>
        <dbReference type="Proteomes" id="UP000254711"/>
    </source>
</evidence>
<dbReference type="InterPro" id="IPR025824">
    <property type="entry name" value="OB-fold_nuc-bd_dom"/>
</dbReference>
<dbReference type="GO" id="GO:0003676">
    <property type="term" value="F:nucleic acid binding"/>
    <property type="evidence" value="ECO:0007669"/>
    <property type="project" value="InterPro"/>
</dbReference>
<dbReference type="NCBIfam" id="TIGR00237">
    <property type="entry name" value="xseA"/>
    <property type="match status" value="1"/>
</dbReference>
<dbReference type="AlphaFoldDB" id="A0A370K4A5"/>
<dbReference type="Proteomes" id="UP000254711">
    <property type="component" value="Unassembled WGS sequence"/>
</dbReference>
<reference evidence="10 11" key="1">
    <citation type="submission" date="2018-07" db="EMBL/GenBank/DDBJ databases">
        <title>Dyella solisilvae sp. nov., isolated from the pine and broad-leaved mixed forest soil.</title>
        <authorList>
            <person name="Gao Z."/>
            <person name="Qiu L."/>
        </authorList>
    </citation>
    <scope>NUCLEOTIDE SEQUENCE [LARGE SCALE GENOMIC DNA]</scope>
    <source>
        <strain evidence="10 11">DHG54</strain>
    </source>
</reference>
<comment type="subunit">
    <text evidence="5">Heterooligomer composed of large and small subunits.</text>
</comment>
<sequence>MQMSDDQPPSRQILTPSSLNRLVRDLLEDALPLIWIEGELSNVARPASGHLYFTLKDSSAQVRCAMFRPKSGWLKFRPADGMHVLVRARVGLYEPRGEFQLVAEHMEPAGEGALQREFEQLKARLDAEGLFDPARKRALPHYARRIGVITSATGAAIRDVLSVMSRRWPLAEVEVLPVPVQGREAPPAIVNMLRKASASGRYDVLLLTRGGGSLEDLWAFNDEQVARAIHASAVPVVSAVGHEIDFSIADFVADLRAPTPSAAAELLAPDAQALRRHLHQLQQRLVTLEQRRLQSRIQRVDHLFARLQAQRPQARLERDRERLMNLHRRLLGVQREQAQWRRVKLERLHARLLAQHPRQHLALLQRQLTELSQRLRQTIERRLERERLTLGQAGRALHAISPLATLDRGYAILFDAQGKVLRSSHNVAEGTPLRARLADGELPLAVTGPRPVGDKPAKP</sequence>
<keyword evidence="1 5" id="KW-0963">Cytoplasm</keyword>
<dbReference type="GO" id="GO:0005737">
    <property type="term" value="C:cytoplasm"/>
    <property type="evidence" value="ECO:0007669"/>
    <property type="project" value="UniProtKB-SubCell"/>
</dbReference>